<dbReference type="PATRIC" id="fig|1280951.3.peg.777"/>
<organism evidence="2 3">
    <name type="scientific">Hyphomonas hirschiana VP5</name>
    <dbReference type="NCBI Taxonomy" id="1280951"/>
    <lineage>
        <taxon>Bacteria</taxon>
        <taxon>Pseudomonadati</taxon>
        <taxon>Pseudomonadota</taxon>
        <taxon>Alphaproteobacteria</taxon>
        <taxon>Hyphomonadales</taxon>
        <taxon>Hyphomonadaceae</taxon>
        <taxon>Hyphomonas</taxon>
    </lineage>
</organism>
<feature type="signal peptide" evidence="1">
    <location>
        <begin position="1"/>
        <end position="28"/>
    </location>
</feature>
<keyword evidence="1" id="KW-0732">Signal</keyword>
<dbReference type="EMBL" id="ARYI01000002">
    <property type="protein sequence ID" value="KCZ95867.1"/>
    <property type="molecule type" value="Genomic_DNA"/>
</dbReference>
<sequence>MGFKTGYLAAALACAFSALFLSAGPAAAEMTDEAARAAIEAGQSAMQRQDWTSAFGQFERASANEDLAPVARFYTGLTREQMGDQAAAVEDYKAVLEMNSYALGDLRSVTYDRLTEIGLDQLEKSDPVAAIVALEAAAISGSFDTLYYWGAAAVRVQDWTSLQRAGERLLQLQRHSGEGWQFTLHALEQMARAGGADASDLQDRILRTRDQIMAQPILLNELSVGEEDGAHVVTATMVGNAAPAGSWCIIDFSLNMAQRNWRAGVMVTAPASGQAVQIKARPATNDNSSAPPPVSERIYNVRYKEVYCELPDAAAATPPEAKKVKLDGCPDTEREARQLLANRPEIGRLSDGRDAEYAYPAGGLTLFGSPVSRLTVKDDLYRFGLSGAFAGHEKKFAQRYRTDCAEDGISDYCQKSHERKNGYISFATLADSDWPEGMRPRQTYLSCLYK</sequence>
<feature type="chain" id="PRO_5005156518" description="Lipoprotein" evidence="1">
    <location>
        <begin position="29"/>
        <end position="450"/>
    </location>
</feature>
<name>A0A059FZG1_9PROT</name>
<evidence type="ECO:0000256" key="1">
    <source>
        <dbReference type="SAM" id="SignalP"/>
    </source>
</evidence>
<dbReference type="Proteomes" id="UP000025061">
    <property type="component" value="Unassembled WGS sequence"/>
</dbReference>
<protein>
    <recommendedName>
        <fullName evidence="4">Lipoprotein</fullName>
    </recommendedName>
</protein>
<evidence type="ECO:0008006" key="4">
    <source>
        <dbReference type="Google" id="ProtNLM"/>
    </source>
</evidence>
<proteinExistence type="predicted"/>
<dbReference type="Gene3D" id="1.25.40.10">
    <property type="entry name" value="Tetratricopeptide repeat domain"/>
    <property type="match status" value="1"/>
</dbReference>
<gene>
    <name evidence="2" type="ORF">HHI_03812</name>
</gene>
<evidence type="ECO:0000313" key="3">
    <source>
        <dbReference type="Proteomes" id="UP000025061"/>
    </source>
</evidence>
<evidence type="ECO:0000313" key="2">
    <source>
        <dbReference type="EMBL" id="KCZ95867.1"/>
    </source>
</evidence>
<keyword evidence="3" id="KW-1185">Reference proteome</keyword>
<comment type="caution">
    <text evidence="2">The sequence shown here is derived from an EMBL/GenBank/DDBJ whole genome shotgun (WGS) entry which is preliminary data.</text>
</comment>
<dbReference type="RefSeq" id="WP_035590562.1">
    <property type="nucleotide sequence ID" value="NZ_ARYI01000002.1"/>
</dbReference>
<accession>A0A059FZG1</accession>
<reference evidence="2 3" key="1">
    <citation type="submission" date="2013-04" db="EMBL/GenBank/DDBJ databases">
        <title>Hyphomonas hirschiana VP5 Genome Sequencing.</title>
        <authorList>
            <person name="Lai Q."/>
            <person name="Shao Z."/>
        </authorList>
    </citation>
    <scope>NUCLEOTIDE SEQUENCE [LARGE SCALE GENOMIC DNA]</scope>
    <source>
        <strain evidence="2 3">VP5</strain>
    </source>
</reference>
<dbReference type="AlphaFoldDB" id="A0A059FZG1"/>
<dbReference type="SUPFAM" id="SSF48452">
    <property type="entry name" value="TPR-like"/>
    <property type="match status" value="1"/>
</dbReference>
<dbReference type="InterPro" id="IPR011990">
    <property type="entry name" value="TPR-like_helical_dom_sf"/>
</dbReference>